<organism evidence="1 2">
    <name type="scientific">Segatella copri</name>
    <dbReference type="NCBI Taxonomy" id="165179"/>
    <lineage>
        <taxon>Bacteria</taxon>
        <taxon>Pseudomonadati</taxon>
        <taxon>Bacteroidota</taxon>
        <taxon>Bacteroidia</taxon>
        <taxon>Bacteroidales</taxon>
        <taxon>Prevotellaceae</taxon>
        <taxon>Segatella</taxon>
    </lineage>
</organism>
<protein>
    <submittedName>
        <fullName evidence="1">Uncharacterized protein</fullName>
    </submittedName>
</protein>
<evidence type="ECO:0000313" key="1">
    <source>
        <dbReference type="EMBL" id="OXL44252.1"/>
    </source>
</evidence>
<sequence>MTTSDKQFDSQFDKVENLVHYPWIGCNYASAPKRVLIMGDSHYTVNDEGKFCPEEYDRCVTDKEYTRGIINCAIVNCAIEKGSWKFHTNLQKTFLDESDMDVEGFWNKIASYNFIQEPMKGTHEVPSLADYETAWKCLADVVQIIKPDVCIFVGLRNAKGINVLDETDVKYSIQTLDERISYSSPIRGELQFADGYQLPFYMIHHTSMGYSPQLWYDFLNKEIPEVVSFLDK</sequence>
<gene>
    <name evidence="1" type="ORF">CFT61_06320</name>
</gene>
<dbReference type="AlphaFoldDB" id="A0AA91TK81"/>
<reference evidence="1 2" key="1">
    <citation type="submission" date="2017-07" db="EMBL/GenBank/DDBJ databases">
        <title>Draft genome sequence of Prevotella copri isolated from the gut of healthy adult Indian.</title>
        <authorList>
            <person name="Das B."/>
            <person name="Bag S."/>
            <person name="Ghosh T.S."/>
        </authorList>
    </citation>
    <scope>NUCLEOTIDE SEQUENCE [LARGE SCALE GENOMIC DNA]</scope>
    <source>
        <strain evidence="1 2">Indica</strain>
    </source>
</reference>
<accession>A0AA91TK81</accession>
<dbReference type="RefSeq" id="WP_089543616.1">
    <property type="nucleotide sequence ID" value="NZ_NMPZ01000008.1"/>
</dbReference>
<proteinExistence type="predicted"/>
<dbReference type="EMBL" id="NMPZ01000008">
    <property type="protein sequence ID" value="OXL44252.1"/>
    <property type="molecule type" value="Genomic_DNA"/>
</dbReference>
<dbReference type="Proteomes" id="UP000215155">
    <property type="component" value="Unassembled WGS sequence"/>
</dbReference>
<name>A0AA91TK81_9BACT</name>
<comment type="caution">
    <text evidence="1">The sequence shown here is derived from an EMBL/GenBank/DDBJ whole genome shotgun (WGS) entry which is preliminary data.</text>
</comment>
<evidence type="ECO:0000313" key="2">
    <source>
        <dbReference type="Proteomes" id="UP000215155"/>
    </source>
</evidence>